<dbReference type="EMBL" id="WUQX01000001">
    <property type="protein sequence ID" value="MXP74698.1"/>
    <property type="molecule type" value="Genomic_DNA"/>
</dbReference>
<dbReference type="RefSeq" id="WP_159750046.1">
    <property type="nucleotide sequence ID" value="NZ_WUQX01000001.1"/>
</dbReference>
<accession>A0A7X3SHS0</accession>
<organism evidence="1 2">
    <name type="scientific">Sporofaciens musculi</name>
    <dbReference type="NCBI Taxonomy" id="2681861"/>
    <lineage>
        <taxon>Bacteria</taxon>
        <taxon>Bacillati</taxon>
        <taxon>Bacillota</taxon>
        <taxon>Clostridia</taxon>
        <taxon>Lachnospirales</taxon>
        <taxon>Lachnospiraceae</taxon>
        <taxon>Sporofaciens</taxon>
    </lineage>
</organism>
<dbReference type="InterPro" id="IPR011044">
    <property type="entry name" value="Quino_amine_DH_bsu"/>
</dbReference>
<proteinExistence type="predicted"/>
<protein>
    <submittedName>
        <fullName evidence="1">Uncharacterized protein</fullName>
    </submittedName>
</protein>
<evidence type="ECO:0000313" key="1">
    <source>
        <dbReference type="EMBL" id="MXP74698.1"/>
    </source>
</evidence>
<comment type="caution">
    <text evidence="1">The sequence shown here is derived from an EMBL/GenBank/DDBJ whole genome shotgun (WGS) entry which is preliminary data.</text>
</comment>
<dbReference type="InterPro" id="IPR015943">
    <property type="entry name" value="WD40/YVTN_repeat-like_dom_sf"/>
</dbReference>
<gene>
    <name evidence="1" type="ORF">GN277_04690</name>
</gene>
<reference evidence="1 2" key="1">
    <citation type="submission" date="2019-12" db="EMBL/GenBank/DDBJ databases">
        <title>Sporaefaciens musculi gen. nov., sp. nov., a novel bacterium isolated from the caecum of an obese mouse.</title>
        <authorList>
            <person name="Rasmussen T.S."/>
            <person name="Streidl T."/>
            <person name="Hitch T.C.A."/>
            <person name="Wortmann E."/>
            <person name="Deptula P."/>
            <person name="Hansen M."/>
            <person name="Nielsen D.S."/>
            <person name="Clavel T."/>
            <person name="Vogensen F.K."/>
        </authorList>
    </citation>
    <scope>NUCLEOTIDE SEQUENCE [LARGE SCALE GENOMIC DNA]</scope>
    <source>
        <strain evidence="1 2">WCA-9-b2</strain>
    </source>
</reference>
<sequence>MIQNEILQSDIIYIGGKVVPISEFKNEFPDWYEMWNKYGREDTADQYVFIPDYDYGVSAILNAFYSVDFNKATADFICRFDDERNEGGIYHPPIHIGNRLVFTPCRAHRWAYYDLDTKVFSYENIPVKLLPENDGIFVCSWRPIKDSVVYMPGETGIVVKLDYKTGVVSYHDCLVKELQVEKGQIDISSMATYKDSVLFFSSANDIVYEINAESMAIKKTHRIGPMMKGVKAAFTLPKTDWIFIVGNPELVDAGDWKTIYKWNIKTGELYAIKNLPINPCVENAKYFFSDFCYYYEDLYIIPQQGDCFVRIDVHTNQAERVEIASDCNLLDRKNDFYRRWGDGMIFPMLHYNGFENTLTATLPYDFSIAEIDFDKKILRNKRKWHVRGIEKQIRSSLANKWFDGGFFENEFYSLKEFIAEDSSRDVD</sequence>
<name>A0A7X3SHS0_9FIRM</name>
<dbReference type="Gene3D" id="2.130.10.10">
    <property type="entry name" value="YVTN repeat-like/Quinoprotein amine dehydrogenase"/>
    <property type="match status" value="1"/>
</dbReference>
<keyword evidence="2" id="KW-1185">Reference proteome</keyword>
<dbReference type="Proteomes" id="UP000460412">
    <property type="component" value="Unassembled WGS sequence"/>
</dbReference>
<dbReference type="AlphaFoldDB" id="A0A7X3SHS0"/>
<evidence type="ECO:0000313" key="2">
    <source>
        <dbReference type="Proteomes" id="UP000460412"/>
    </source>
</evidence>
<dbReference type="SUPFAM" id="SSF50969">
    <property type="entry name" value="YVTN repeat-like/Quinoprotein amine dehydrogenase"/>
    <property type="match status" value="1"/>
</dbReference>